<keyword evidence="6 11" id="KW-0812">Transmembrane</keyword>
<dbReference type="Proteomes" id="UP000092582">
    <property type="component" value="Chromosome 1"/>
</dbReference>
<dbReference type="Pfam" id="PF00512">
    <property type="entry name" value="HisKA"/>
    <property type="match status" value="1"/>
</dbReference>
<dbReference type="EMBL" id="CP016282">
    <property type="protein sequence ID" value="ANP74559.1"/>
    <property type="molecule type" value="Genomic_DNA"/>
</dbReference>
<dbReference type="Pfam" id="PF02518">
    <property type="entry name" value="HATPase_c"/>
    <property type="match status" value="1"/>
</dbReference>
<dbReference type="CDD" id="cd00082">
    <property type="entry name" value="HisKA"/>
    <property type="match status" value="1"/>
</dbReference>
<dbReference type="InterPro" id="IPR004358">
    <property type="entry name" value="Sig_transdc_His_kin-like_C"/>
</dbReference>
<feature type="transmembrane region" description="Helical" evidence="11">
    <location>
        <begin position="7"/>
        <end position="30"/>
    </location>
</feature>
<dbReference type="GO" id="GO:0000155">
    <property type="term" value="F:phosphorelay sensor kinase activity"/>
    <property type="evidence" value="ECO:0007669"/>
    <property type="project" value="InterPro"/>
</dbReference>
<dbReference type="SUPFAM" id="SSF158472">
    <property type="entry name" value="HAMP domain-like"/>
    <property type="match status" value="1"/>
</dbReference>
<dbReference type="InterPro" id="IPR050428">
    <property type="entry name" value="TCS_sensor_his_kinase"/>
</dbReference>
<reference evidence="14 15" key="1">
    <citation type="submission" date="2016-06" db="EMBL/GenBank/DDBJ databases">
        <title>Genome sequencing of Cryobacterium arcticum PAMC 27867.</title>
        <authorList>
            <person name="Lee J."/>
            <person name="Kim O.-S."/>
        </authorList>
    </citation>
    <scope>NUCLEOTIDE SEQUENCE [LARGE SCALE GENOMIC DNA]</scope>
    <source>
        <strain evidence="14 15">PAMC 27867</strain>
    </source>
</reference>
<dbReference type="Gene3D" id="1.10.287.130">
    <property type="match status" value="1"/>
</dbReference>
<accession>A0A1B1BPJ9</accession>
<keyword evidence="7" id="KW-0418">Kinase</keyword>
<evidence type="ECO:0000256" key="11">
    <source>
        <dbReference type="SAM" id="Phobius"/>
    </source>
</evidence>
<evidence type="ECO:0000256" key="9">
    <source>
        <dbReference type="ARBA" id="ARBA00023012"/>
    </source>
</evidence>
<dbReference type="InterPro" id="IPR036890">
    <property type="entry name" value="HATPase_C_sf"/>
</dbReference>
<dbReference type="AlphaFoldDB" id="A0A1B1BPJ9"/>
<dbReference type="InterPro" id="IPR003660">
    <property type="entry name" value="HAMP_dom"/>
</dbReference>
<keyword evidence="5" id="KW-0808">Transferase</keyword>
<dbReference type="PROSITE" id="PS50885">
    <property type="entry name" value="HAMP"/>
    <property type="match status" value="1"/>
</dbReference>
<dbReference type="STRING" id="670052.PA27867_3641"/>
<dbReference type="InterPro" id="IPR003594">
    <property type="entry name" value="HATPase_dom"/>
</dbReference>
<keyword evidence="15" id="KW-1185">Reference proteome</keyword>
<dbReference type="KEGG" id="cart:PA27867_3641"/>
<dbReference type="PROSITE" id="PS50109">
    <property type="entry name" value="HIS_KIN"/>
    <property type="match status" value="1"/>
</dbReference>
<evidence type="ECO:0000256" key="4">
    <source>
        <dbReference type="ARBA" id="ARBA00022553"/>
    </source>
</evidence>
<dbReference type="SMART" id="SM00388">
    <property type="entry name" value="HisKA"/>
    <property type="match status" value="1"/>
</dbReference>
<keyword evidence="8 11" id="KW-1133">Transmembrane helix</keyword>
<dbReference type="InterPro" id="IPR036097">
    <property type="entry name" value="HisK_dim/P_sf"/>
</dbReference>
<evidence type="ECO:0000259" key="12">
    <source>
        <dbReference type="PROSITE" id="PS50109"/>
    </source>
</evidence>
<dbReference type="PANTHER" id="PTHR45436:SF5">
    <property type="entry name" value="SENSOR HISTIDINE KINASE TRCS"/>
    <property type="match status" value="1"/>
</dbReference>
<evidence type="ECO:0000256" key="5">
    <source>
        <dbReference type="ARBA" id="ARBA00022679"/>
    </source>
</evidence>
<dbReference type="SUPFAM" id="SSF47384">
    <property type="entry name" value="Homodimeric domain of signal transducing histidine kinase"/>
    <property type="match status" value="1"/>
</dbReference>
<keyword evidence="4" id="KW-0597">Phosphoprotein</keyword>
<dbReference type="PANTHER" id="PTHR45436">
    <property type="entry name" value="SENSOR HISTIDINE KINASE YKOH"/>
    <property type="match status" value="1"/>
</dbReference>
<evidence type="ECO:0000313" key="15">
    <source>
        <dbReference type="Proteomes" id="UP000092582"/>
    </source>
</evidence>
<evidence type="ECO:0000256" key="10">
    <source>
        <dbReference type="ARBA" id="ARBA00023136"/>
    </source>
</evidence>
<evidence type="ECO:0000256" key="7">
    <source>
        <dbReference type="ARBA" id="ARBA00022777"/>
    </source>
</evidence>
<feature type="domain" description="HAMP" evidence="13">
    <location>
        <begin position="79"/>
        <end position="132"/>
    </location>
</feature>
<dbReference type="GO" id="GO:0005886">
    <property type="term" value="C:plasma membrane"/>
    <property type="evidence" value="ECO:0007669"/>
    <property type="project" value="UniProtKB-SubCell"/>
</dbReference>
<sequence>MSARLRLTLSYAGFLLVAGIALMALVFYILRFVPDGNIDNGGPFVPNRGDLLAALWPRTWQVLVVLLVIGFGGGWLLAGRMLRPLQQINGVARRVAAGSFDHRVHLGGPHDEFHELADTFDSMLDRLQTSFDNQRRFAANAAHELRTPYAIERSMLDVALADPAGLDIEKLLRRLDETNRRGIEVVEALLSLATIDEGRAIARTPLDLAEIAGDVIRELRPLADEAGVTITSELGEGDFDGSGTLVRQLTANLILNGIRHNTAPTGWLEVRTETVADGAVQLTVSNSGPVVAAEMLGTLTEPFVRGVARVGTRSAGPGRAPVGSGLGLALVARVVDVHDAVLDIAARPSGGLTVTVRFPGPTATTAAITAGG</sequence>
<dbReference type="SMART" id="SM00304">
    <property type="entry name" value="HAMP"/>
    <property type="match status" value="1"/>
</dbReference>
<evidence type="ECO:0000313" key="14">
    <source>
        <dbReference type="EMBL" id="ANP74559.1"/>
    </source>
</evidence>
<dbReference type="Gene3D" id="6.10.340.10">
    <property type="match status" value="1"/>
</dbReference>
<keyword evidence="9" id="KW-0902">Two-component regulatory system</keyword>
<dbReference type="SMART" id="SM00387">
    <property type="entry name" value="HATPase_c"/>
    <property type="match status" value="1"/>
</dbReference>
<evidence type="ECO:0000256" key="2">
    <source>
        <dbReference type="ARBA" id="ARBA00004236"/>
    </source>
</evidence>
<keyword evidence="10 11" id="KW-0472">Membrane</keyword>
<dbReference type="InterPro" id="IPR003661">
    <property type="entry name" value="HisK_dim/P_dom"/>
</dbReference>
<dbReference type="InterPro" id="IPR005467">
    <property type="entry name" value="His_kinase_dom"/>
</dbReference>
<protein>
    <recommendedName>
        <fullName evidence="3">histidine kinase</fullName>
        <ecNumber evidence="3">2.7.13.3</ecNumber>
    </recommendedName>
</protein>
<evidence type="ECO:0000256" key="6">
    <source>
        <dbReference type="ARBA" id="ARBA00022692"/>
    </source>
</evidence>
<evidence type="ECO:0000256" key="1">
    <source>
        <dbReference type="ARBA" id="ARBA00000085"/>
    </source>
</evidence>
<evidence type="ECO:0000259" key="13">
    <source>
        <dbReference type="PROSITE" id="PS50885"/>
    </source>
</evidence>
<dbReference type="SUPFAM" id="SSF55874">
    <property type="entry name" value="ATPase domain of HSP90 chaperone/DNA topoisomerase II/histidine kinase"/>
    <property type="match status" value="1"/>
</dbReference>
<dbReference type="PATRIC" id="fig|670052.7.peg.3744"/>
<organism evidence="14 15">
    <name type="scientific">Cryobacterium arcticum</name>
    <dbReference type="NCBI Taxonomy" id="670052"/>
    <lineage>
        <taxon>Bacteria</taxon>
        <taxon>Bacillati</taxon>
        <taxon>Actinomycetota</taxon>
        <taxon>Actinomycetes</taxon>
        <taxon>Micrococcales</taxon>
        <taxon>Microbacteriaceae</taxon>
        <taxon>Cryobacterium</taxon>
    </lineage>
</organism>
<comment type="subcellular location">
    <subcellularLocation>
        <location evidence="2">Cell membrane</location>
    </subcellularLocation>
</comment>
<dbReference type="Pfam" id="PF00672">
    <property type="entry name" value="HAMP"/>
    <property type="match status" value="1"/>
</dbReference>
<evidence type="ECO:0000256" key="8">
    <source>
        <dbReference type="ARBA" id="ARBA00022989"/>
    </source>
</evidence>
<comment type="catalytic activity">
    <reaction evidence="1">
        <text>ATP + protein L-histidine = ADP + protein N-phospho-L-histidine.</text>
        <dbReference type="EC" id="2.7.13.3"/>
    </reaction>
</comment>
<dbReference type="CDD" id="cd06225">
    <property type="entry name" value="HAMP"/>
    <property type="match status" value="1"/>
</dbReference>
<dbReference type="RefSeq" id="WP_208857272.1">
    <property type="nucleotide sequence ID" value="NZ_CP016282.1"/>
</dbReference>
<dbReference type="PRINTS" id="PR00344">
    <property type="entry name" value="BCTRLSENSOR"/>
</dbReference>
<dbReference type="Gene3D" id="3.30.565.10">
    <property type="entry name" value="Histidine kinase-like ATPase, C-terminal domain"/>
    <property type="match status" value="1"/>
</dbReference>
<name>A0A1B1BPJ9_9MICO</name>
<feature type="domain" description="Histidine kinase" evidence="12">
    <location>
        <begin position="140"/>
        <end position="362"/>
    </location>
</feature>
<evidence type="ECO:0000256" key="3">
    <source>
        <dbReference type="ARBA" id="ARBA00012438"/>
    </source>
</evidence>
<dbReference type="EC" id="2.7.13.3" evidence="3"/>
<gene>
    <name evidence="14" type="ORF">PA27867_3641</name>
</gene>
<proteinExistence type="predicted"/>
<feature type="transmembrane region" description="Helical" evidence="11">
    <location>
        <begin position="60"/>
        <end position="78"/>
    </location>
</feature>